<dbReference type="SMART" id="SM00369">
    <property type="entry name" value="LRR_TYP"/>
    <property type="match status" value="7"/>
</dbReference>
<dbReference type="FunFam" id="3.80.10.10:FF:000041">
    <property type="entry name" value="LRR receptor-like serine/threonine-protein kinase ERECTA"/>
    <property type="match status" value="1"/>
</dbReference>
<dbReference type="GO" id="GO:0005886">
    <property type="term" value="C:plasma membrane"/>
    <property type="evidence" value="ECO:0007669"/>
    <property type="project" value="UniProtKB-SubCell"/>
</dbReference>
<dbReference type="AlphaFoldDB" id="A0ABC8TH68"/>
<dbReference type="InterPro" id="IPR003591">
    <property type="entry name" value="Leu-rich_rpt_typical-subtyp"/>
</dbReference>
<dbReference type="EMBL" id="CAUOFW020005158">
    <property type="protein sequence ID" value="CAK9168787.1"/>
    <property type="molecule type" value="Genomic_DNA"/>
</dbReference>
<accession>A0ABC8TH68</accession>
<dbReference type="Pfam" id="PF08263">
    <property type="entry name" value="LRRNT_2"/>
    <property type="match status" value="1"/>
</dbReference>
<dbReference type="PRINTS" id="PR00019">
    <property type="entry name" value="LEURICHRPT"/>
</dbReference>
<comment type="subcellular location">
    <subcellularLocation>
        <location evidence="1">Cell membrane</location>
        <topology evidence="1">Single-pass type I membrane protein</topology>
    </subcellularLocation>
</comment>
<name>A0ABC8TH68_9AQUA</name>
<keyword evidence="8" id="KW-1133">Transmembrane helix</keyword>
<keyword evidence="5" id="KW-0812">Transmembrane</keyword>
<dbReference type="InterPro" id="IPR001611">
    <property type="entry name" value="Leu-rich_rpt"/>
</dbReference>
<evidence type="ECO:0000313" key="13">
    <source>
        <dbReference type="Proteomes" id="UP001642360"/>
    </source>
</evidence>
<dbReference type="PANTHER" id="PTHR48063:SF98">
    <property type="entry name" value="LRR RECEPTOR-LIKE SERINE_THREONINE-PROTEIN KINASE FLS2"/>
    <property type="match status" value="1"/>
</dbReference>
<dbReference type="FunFam" id="3.80.10.10:FF:000383">
    <property type="entry name" value="Leucine-rich repeat receptor protein kinase EMS1"/>
    <property type="match status" value="1"/>
</dbReference>
<dbReference type="SUPFAM" id="SSF52058">
    <property type="entry name" value="L domain-like"/>
    <property type="match status" value="2"/>
</dbReference>
<comment type="similarity">
    <text evidence="2">Belongs to the RLP family.</text>
</comment>
<dbReference type="InterPro" id="IPR046956">
    <property type="entry name" value="RLP23-like"/>
</dbReference>
<keyword evidence="3" id="KW-1003">Cell membrane</keyword>
<reference evidence="12 13" key="1">
    <citation type="submission" date="2024-02" db="EMBL/GenBank/DDBJ databases">
        <authorList>
            <person name="Vignale AGUSTIN F."/>
            <person name="Sosa J E."/>
            <person name="Modenutti C."/>
        </authorList>
    </citation>
    <scope>NUCLEOTIDE SEQUENCE [LARGE SCALE GENOMIC DNA]</scope>
</reference>
<evidence type="ECO:0000256" key="6">
    <source>
        <dbReference type="ARBA" id="ARBA00022729"/>
    </source>
</evidence>
<dbReference type="Pfam" id="PF13855">
    <property type="entry name" value="LRR_8"/>
    <property type="match status" value="3"/>
</dbReference>
<evidence type="ECO:0000256" key="1">
    <source>
        <dbReference type="ARBA" id="ARBA00004251"/>
    </source>
</evidence>
<evidence type="ECO:0000256" key="8">
    <source>
        <dbReference type="ARBA" id="ARBA00022989"/>
    </source>
</evidence>
<evidence type="ECO:0000256" key="10">
    <source>
        <dbReference type="ARBA" id="ARBA00023180"/>
    </source>
</evidence>
<dbReference type="GO" id="GO:0006952">
    <property type="term" value="P:defense response"/>
    <property type="evidence" value="ECO:0007669"/>
    <property type="project" value="UniProtKB-ARBA"/>
</dbReference>
<evidence type="ECO:0000256" key="5">
    <source>
        <dbReference type="ARBA" id="ARBA00022692"/>
    </source>
</evidence>
<dbReference type="Gene3D" id="3.80.10.10">
    <property type="entry name" value="Ribonuclease Inhibitor"/>
    <property type="match status" value="3"/>
</dbReference>
<dbReference type="PANTHER" id="PTHR48063">
    <property type="entry name" value="LRR RECEPTOR-LIKE KINASE"/>
    <property type="match status" value="1"/>
</dbReference>
<keyword evidence="4" id="KW-0433">Leucine-rich repeat</keyword>
<dbReference type="GO" id="GO:0051707">
    <property type="term" value="P:response to other organism"/>
    <property type="evidence" value="ECO:0007669"/>
    <property type="project" value="UniProtKB-ARBA"/>
</dbReference>
<feature type="domain" description="Leucine-rich repeat-containing N-terminal plant-type" evidence="11">
    <location>
        <begin position="18"/>
        <end position="55"/>
    </location>
</feature>
<organism evidence="12 13">
    <name type="scientific">Ilex paraguariensis</name>
    <name type="common">yerba mate</name>
    <dbReference type="NCBI Taxonomy" id="185542"/>
    <lineage>
        <taxon>Eukaryota</taxon>
        <taxon>Viridiplantae</taxon>
        <taxon>Streptophyta</taxon>
        <taxon>Embryophyta</taxon>
        <taxon>Tracheophyta</taxon>
        <taxon>Spermatophyta</taxon>
        <taxon>Magnoliopsida</taxon>
        <taxon>eudicotyledons</taxon>
        <taxon>Gunneridae</taxon>
        <taxon>Pentapetalae</taxon>
        <taxon>asterids</taxon>
        <taxon>campanulids</taxon>
        <taxon>Aquifoliales</taxon>
        <taxon>Aquifoliaceae</taxon>
        <taxon>Ilex</taxon>
    </lineage>
</organism>
<dbReference type="InterPro" id="IPR032675">
    <property type="entry name" value="LRR_dom_sf"/>
</dbReference>
<dbReference type="InterPro" id="IPR013210">
    <property type="entry name" value="LRR_N_plant-typ"/>
</dbReference>
<sequence length="481" mass="54160">MVFNNCFYNANSKVVCVDNERLALLQFKQDLRDPANRLSSWVGENCCKWMGVICDNVTGRVSEIHLRNPYIKPVGDYETKAESESEYESEIDAYWRSQLRGKISPALLNLNHLEHLDLSCNHFEGIKIPGFIGSLKNLRYLNLSQSNFGGVIPYQLGNLSRLRYLSLDVAGASAENLQWLSGLPLLKHLVMSGVNLSKAFDWLKVTNNLPSLVELYLSNCELTYIPHLPNINFTSLAILDLSSNNFETMQPGGIFSLGSLVSLDLSFCQLYGSIPAVLRNMTSLRDLNLYYNYFNSTIPNWLYGFSHLEFLNFGFNSLQGELSSDVKNLTSLGSIDLSYNQLEGTLPRSWGKLCNLKRTDFKRNKFGGDLSQVLKSFSGCISNRLEWLNLRLNEFLGHLPDQLGQFRNLVYFSLSYNSISGPIPVSIGRLSSLTILDLSFNQLNGTLPQSVGQLAKLRELRISRNLLEGVVSEFTSLISQH</sequence>
<dbReference type="Pfam" id="PF00560">
    <property type="entry name" value="LRR_1"/>
    <property type="match status" value="2"/>
</dbReference>
<evidence type="ECO:0000256" key="7">
    <source>
        <dbReference type="ARBA" id="ARBA00022737"/>
    </source>
</evidence>
<evidence type="ECO:0000256" key="9">
    <source>
        <dbReference type="ARBA" id="ARBA00023136"/>
    </source>
</evidence>
<evidence type="ECO:0000259" key="11">
    <source>
        <dbReference type="Pfam" id="PF08263"/>
    </source>
</evidence>
<protein>
    <recommendedName>
        <fullName evidence="11">Leucine-rich repeat-containing N-terminal plant-type domain-containing protein</fullName>
    </recommendedName>
</protein>
<comment type="caution">
    <text evidence="12">The sequence shown here is derived from an EMBL/GenBank/DDBJ whole genome shotgun (WGS) entry which is preliminary data.</text>
</comment>
<keyword evidence="7" id="KW-0677">Repeat</keyword>
<gene>
    <name evidence="12" type="ORF">ILEXP_LOCUS38200</name>
</gene>
<evidence type="ECO:0000256" key="3">
    <source>
        <dbReference type="ARBA" id="ARBA00022475"/>
    </source>
</evidence>
<dbReference type="Proteomes" id="UP001642360">
    <property type="component" value="Unassembled WGS sequence"/>
</dbReference>
<keyword evidence="6" id="KW-0732">Signal</keyword>
<proteinExistence type="inferred from homology"/>
<keyword evidence="10" id="KW-0325">Glycoprotein</keyword>
<keyword evidence="9" id="KW-0472">Membrane</keyword>
<evidence type="ECO:0000313" key="12">
    <source>
        <dbReference type="EMBL" id="CAK9168787.1"/>
    </source>
</evidence>
<evidence type="ECO:0000256" key="4">
    <source>
        <dbReference type="ARBA" id="ARBA00022614"/>
    </source>
</evidence>
<keyword evidence="13" id="KW-1185">Reference proteome</keyword>
<evidence type="ECO:0000256" key="2">
    <source>
        <dbReference type="ARBA" id="ARBA00009592"/>
    </source>
</evidence>